<evidence type="ECO:0000256" key="9">
    <source>
        <dbReference type="PROSITE-ProRule" id="PRU00108"/>
    </source>
</evidence>
<dbReference type="Gene3D" id="2.10.110.10">
    <property type="entry name" value="Cysteine Rich Protein"/>
    <property type="match status" value="2"/>
</dbReference>
<feature type="region of interest" description="Disordered" evidence="12">
    <location>
        <begin position="272"/>
        <end position="315"/>
    </location>
</feature>
<dbReference type="SUPFAM" id="SSF57716">
    <property type="entry name" value="Glucocorticoid receptor-like (DNA-binding domain)"/>
    <property type="match status" value="2"/>
</dbReference>
<dbReference type="GO" id="GO:0000977">
    <property type="term" value="F:RNA polymerase II transcription regulatory region sequence-specific DNA binding"/>
    <property type="evidence" value="ECO:0007669"/>
    <property type="project" value="TreeGrafter"/>
</dbReference>
<evidence type="ECO:0000256" key="12">
    <source>
        <dbReference type="SAM" id="MobiDB-lite"/>
    </source>
</evidence>
<feature type="domain" description="Homeobox" evidence="14">
    <location>
        <begin position="203"/>
        <end position="267"/>
    </location>
</feature>
<evidence type="ECO:0000259" key="13">
    <source>
        <dbReference type="PROSITE" id="PS50023"/>
    </source>
</evidence>
<dbReference type="SUPFAM" id="SSF46689">
    <property type="entry name" value="Homeodomain-like"/>
    <property type="match status" value="1"/>
</dbReference>
<dbReference type="GO" id="GO:0005634">
    <property type="term" value="C:nucleus"/>
    <property type="evidence" value="ECO:0007669"/>
    <property type="project" value="UniProtKB-SubCell"/>
</dbReference>
<keyword evidence="2 10" id="KW-0479">Metal-binding</keyword>
<evidence type="ECO:0000256" key="3">
    <source>
        <dbReference type="ARBA" id="ARBA00022737"/>
    </source>
</evidence>
<dbReference type="PROSITE" id="PS00478">
    <property type="entry name" value="LIM_DOMAIN_1"/>
    <property type="match status" value="2"/>
</dbReference>
<feature type="DNA-binding region" description="Homeobox" evidence="9">
    <location>
        <begin position="205"/>
        <end position="268"/>
    </location>
</feature>
<keyword evidence="6 9" id="KW-0238">DNA-binding</keyword>
<evidence type="ECO:0000256" key="2">
    <source>
        <dbReference type="ARBA" id="ARBA00022723"/>
    </source>
</evidence>
<dbReference type="SMART" id="SM00132">
    <property type="entry name" value="LIM"/>
    <property type="match status" value="2"/>
</dbReference>
<dbReference type="InterPro" id="IPR050453">
    <property type="entry name" value="LIM_Homeobox_TF"/>
</dbReference>
<feature type="compositionally biased region" description="Polar residues" evidence="12">
    <location>
        <begin position="362"/>
        <end position="375"/>
    </location>
</feature>
<dbReference type="AlphaFoldDB" id="H2BPZ8"/>
<name>H2BPZ8_MNELE</name>
<dbReference type="GO" id="GO:0030182">
    <property type="term" value="P:neuron differentiation"/>
    <property type="evidence" value="ECO:0007669"/>
    <property type="project" value="TreeGrafter"/>
</dbReference>
<dbReference type="Pfam" id="PF00412">
    <property type="entry name" value="LIM"/>
    <property type="match status" value="2"/>
</dbReference>
<dbReference type="GO" id="GO:0046872">
    <property type="term" value="F:metal ion binding"/>
    <property type="evidence" value="ECO:0007669"/>
    <property type="project" value="UniProtKB-KW"/>
</dbReference>
<dbReference type="Gene3D" id="1.10.10.60">
    <property type="entry name" value="Homeodomain-like"/>
    <property type="match status" value="1"/>
</dbReference>
<keyword evidence="3" id="KW-0677">Repeat</keyword>
<dbReference type="InterPro" id="IPR009057">
    <property type="entry name" value="Homeodomain-like_sf"/>
</dbReference>
<evidence type="ECO:0000256" key="4">
    <source>
        <dbReference type="ARBA" id="ARBA00022833"/>
    </source>
</evidence>
<evidence type="ECO:0000256" key="8">
    <source>
        <dbReference type="ARBA" id="ARBA00023242"/>
    </source>
</evidence>
<dbReference type="PROSITE" id="PS00027">
    <property type="entry name" value="HOMEOBOX_1"/>
    <property type="match status" value="1"/>
</dbReference>
<feature type="region of interest" description="Disordered" evidence="12">
    <location>
        <begin position="347"/>
        <end position="375"/>
    </location>
</feature>
<keyword evidence="5 10" id="KW-0440">LIM domain</keyword>
<dbReference type="InterPro" id="IPR017970">
    <property type="entry name" value="Homeobox_CS"/>
</dbReference>
<keyword evidence="4 10" id="KW-0862">Zinc</keyword>
<dbReference type="SMART" id="SM00389">
    <property type="entry name" value="HOX"/>
    <property type="match status" value="1"/>
</dbReference>
<evidence type="ECO:0000256" key="5">
    <source>
        <dbReference type="ARBA" id="ARBA00023038"/>
    </source>
</evidence>
<keyword evidence="8 9" id="KW-0539">Nucleus</keyword>
<dbReference type="CDD" id="cd00086">
    <property type="entry name" value="homeodomain"/>
    <property type="match status" value="1"/>
</dbReference>
<sequence length="428" mass="48263">MVETSTVHSTVKEETDIVTRPLDHVSRPLEHISRPLEQVSRPLVCKSSDLVMCNVPNNTSKSPVCTACRLPIEESLLMKVNDVFWHEQCLRCCLCNVPLSDSCFFDKHQRLYCKADHYQRILDASTCCTCNGSINANDLVYRVHGSLYHIRCFTCTRCSSSLRKGDEYVMHGNGDLVCKTCSDDGLRDHFYLGVDPSCRRDRREVKRPRTVLSSVQRKEHLSVFKEAFDRTPRPCRKEREKLSSQTGLSVRVVQVWFQNQRAKVKKLARRKLNKQAVNSDSDLDERCLHDKTGESKVTSSVEGYPEATSPASCSLDQTYTNLSSPGGMKPFQNCPYVDIHSQISRPEIPQPDSYLLPHSPDNLMTSSQQPDSNQPITELYSSHVTQSSQSVTGNLPDSYSNAAFPMDSVQKLHPFNGGHFYHADPAGI</sequence>
<evidence type="ECO:0000256" key="11">
    <source>
        <dbReference type="RuleBase" id="RU000682"/>
    </source>
</evidence>
<dbReference type="EMBL" id="JF912809">
    <property type="protein sequence ID" value="AEX38314.1"/>
    <property type="molecule type" value="mRNA"/>
</dbReference>
<feature type="compositionally biased region" description="Basic and acidic residues" evidence="12">
    <location>
        <begin position="284"/>
        <end position="294"/>
    </location>
</feature>
<proteinExistence type="evidence at transcript level"/>
<evidence type="ECO:0000256" key="6">
    <source>
        <dbReference type="ARBA" id="ARBA00023125"/>
    </source>
</evidence>
<evidence type="ECO:0000256" key="1">
    <source>
        <dbReference type="ARBA" id="ARBA00004123"/>
    </source>
</evidence>
<evidence type="ECO:0000313" key="15">
    <source>
        <dbReference type="EMBL" id="AEX38314.1"/>
    </source>
</evidence>
<dbReference type="Pfam" id="PF00046">
    <property type="entry name" value="Homeodomain"/>
    <property type="match status" value="1"/>
</dbReference>
<evidence type="ECO:0000259" key="14">
    <source>
        <dbReference type="PROSITE" id="PS50071"/>
    </source>
</evidence>
<accession>H2BPZ8</accession>
<evidence type="ECO:0000256" key="7">
    <source>
        <dbReference type="ARBA" id="ARBA00023155"/>
    </source>
</evidence>
<keyword evidence="7 9" id="KW-0371">Homeobox</keyword>
<feature type="domain" description="LIM zinc-binding" evidence="13">
    <location>
        <begin position="125"/>
        <end position="188"/>
    </location>
</feature>
<dbReference type="PANTHER" id="PTHR24208">
    <property type="entry name" value="LIM/HOMEOBOX PROTEIN LHX"/>
    <property type="match status" value="1"/>
</dbReference>
<comment type="subcellular location">
    <subcellularLocation>
        <location evidence="1 9 11">Nucleus</location>
    </subcellularLocation>
</comment>
<dbReference type="PROSITE" id="PS50023">
    <property type="entry name" value="LIM_DOMAIN_2"/>
    <property type="match status" value="2"/>
</dbReference>
<dbReference type="PROSITE" id="PS50071">
    <property type="entry name" value="HOMEOBOX_2"/>
    <property type="match status" value="1"/>
</dbReference>
<dbReference type="InterPro" id="IPR001356">
    <property type="entry name" value="HD"/>
</dbReference>
<feature type="domain" description="LIM zinc-binding" evidence="13">
    <location>
        <begin position="63"/>
        <end position="124"/>
    </location>
</feature>
<reference evidence="15" key="1">
    <citation type="journal article" date="2012" name="Evodevo">
        <title>Lim homeobox genes in the Ctenophore Mnemiopsis leidyi: the evolution of neural cell type specification.</title>
        <authorList>
            <person name="Simmons D.K."/>
            <person name="Pang K."/>
            <person name="Martindale M.Q."/>
        </authorList>
    </citation>
    <scope>NUCLEOTIDE SEQUENCE</scope>
</reference>
<dbReference type="PANTHER" id="PTHR24208:SF166">
    <property type="entry name" value="LIM HOMEOBOX TRANSCRIPTION FACTOR 1 ALPHA, ISOFORM B"/>
    <property type="match status" value="1"/>
</dbReference>
<evidence type="ECO:0000256" key="10">
    <source>
        <dbReference type="PROSITE-ProRule" id="PRU00125"/>
    </source>
</evidence>
<protein>
    <submittedName>
        <fullName evidence="15">Lmx</fullName>
    </submittedName>
</protein>
<dbReference type="GO" id="GO:0000981">
    <property type="term" value="F:DNA-binding transcription factor activity, RNA polymerase II-specific"/>
    <property type="evidence" value="ECO:0007669"/>
    <property type="project" value="InterPro"/>
</dbReference>
<organism evidence="15">
    <name type="scientific">Mnemiopsis leidyi</name>
    <name type="common">Sea walnut</name>
    <name type="synonym">Warty comb jellyfish</name>
    <dbReference type="NCBI Taxonomy" id="27923"/>
    <lineage>
        <taxon>Eukaryota</taxon>
        <taxon>Metazoa</taxon>
        <taxon>Ctenophora</taxon>
        <taxon>Tentaculata</taxon>
        <taxon>Lobata</taxon>
        <taxon>Bolinopsidae</taxon>
        <taxon>Mnemiopsis</taxon>
    </lineage>
</organism>
<dbReference type="InterPro" id="IPR001781">
    <property type="entry name" value="Znf_LIM"/>
</dbReference>